<sequence>MLQLLHPIWLLAGTAIIIPIVLHLWNTRQGKILPVGSLLFLQQQAPQPAINLKLTQLLLLLLRCLLLLLLALLLAQPVWQPKASATSRTPGWILVDKADGLNTYTYCQPAIDSLLRAGYQLHYLQPGFEKTDTSRLRNDTSTHNTPVSYWSLLPALQQQAPANIDLYLFTNNRLRHFYGNRAVTHRPIHWQTYTPTDNVNSFIDKAWLTADKKIYLQLAHTHSNGTTYTYREIAPDSTQHDSISLGQHNGQWQVALPPQPPVNVDTSVMLIGVLASEDAPYMQAALTAIRNYTHLNMQVVTLQNNAPAPVKLQWLIWLSAQQVPATYQADYVLQYDTGKTVATHSAILTGHITEPLFLQQRTQVATSPGLRTLWRDGFGEPLLYSASNAPQVYRFASRFNPAWNNLTWSSSFPQMLLQVLHPATVDIHLQRDNRSMDTIQLQPSLQTGTSTLAGSAQENTPLTPACWLLAVAVFALERFFTHAIKKGGQPHAA</sequence>
<organism evidence="3 4">
    <name type="scientific">Filimonas lacunae</name>
    <dbReference type="NCBI Taxonomy" id="477680"/>
    <lineage>
        <taxon>Bacteria</taxon>
        <taxon>Pseudomonadati</taxon>
        <taxon>Bacteroidota</taxon>
        <taxon>Chitinophagia</taxon>
        <taxon>Chitinophagales</taxon>
        <taxon>Chitinophagaceae</taxon>
        <taxon>Filimonas</taxon>
    </lineage>
</organism>
<dbReference type="Pfam" id="PF07584">
    <property type="entry name" value="BatA"/>
    <property type="match status" value="1"/>
</dbReference>
<dbReference type="InterPro" id="IPR011933">
    <property type="entry name" value="Double_TM_dom"/>
</dbReference>
<evidence type="ECO:0000313" key="3">
    <source>
        <dbReference type="EMBL" id="SIS74316.1"/>
    </source>
</evidence>
<keyword evidence="1 3" id="KW-0812">Transmembrane</keyword>
<gene>
    <name evidence="3" type="ORF">SAMN05421788_101936</name>
</gene>
<feature type="domain" description="Aerotolerance regulator N-terminal" evidence="2">
    <location>
        <begin position="1"/>
        <end position="77"/>
    </location>
</feature>
<dbReference type="PANTHER" id="PTHR37464">
    <property type="entry name" value="BLL2463 PROTEIN"/>
    <property type="match status" value="1"/>
</dbReference>
<feature type="transmembrane region" description="Helical" evidence="1">
    <location>
        <begin position="6"/>
        <end position="25"/>
    </location>
</feature>
<keyword evidence="4" id="KW-1185">Reference proteome</keyword>
<dbReference type="EMBL" id="FTOR01000001">
    <property type="protein sequence ID" value="SIS74316.1"/>
    <property type="molecule type" value="Genomic_DNA"/>
</dbReference>
<accession>A0A173MPD5</accession>
<keyword evidence="1" id="KW-0472">Membrane</keyword>
<dbReference type="STRING" id="477680.SAMN05421788_101936"/>
<dbReference type="InterPro" id="IPR024163">
    <property type="entry name" value="Aerotolerance_reg_N"/>
</dbReference>
<proteinExistence type="predicted"/>
<keyword evidence="1" id="KW-1133">Transmembrane helix</keyword>
<name>A0A173MPD5_9BACT</name>
<evidence type="ECO:0000259" key="2">
    <source>
        <dbReference type="Pfam" id="PF07584"/>
    </source>
</evidence>
<dbReference type="Proteomes" id="UP000186917">
    <property type="component" value="Unassembled WGS sequence"/>
</dbReference>
<reference evidence="4" key="1">
    <citation type="submission" date="2017-01" db="EMBL/GenBank/DDBJ databases">
        <authorList>
            <person name="Varghese N."/>
            <person name="Submissions S."/>
        </authorList>
    </citation>
    <scope>NUCLEOTIDE SEQUENCE [LARGE SCALE GENOMIC DNA]</scope>
    <source>
        <strain evidence="4">DSM 21054</strain>
    </source>
</reference>
<evidence type="ECO:0000256" key="1">
    <source>
        <dbReference type="SAM" id="Phobius"/>
    </source>
</evidence>
<dbReference type="PANTHER" id="PTHR37464:SF1">
    <property type="entry name" value="BLL2463 PROTEIN"/>
    <property type="match status" value="1"/>
</dbReference>
<dbReference type="NCBIfam" id="TIGR02226">
    <property type="entry name" value="two_anch"/>
    <property type="match status" value="1"/>
</dbReference>
<dbReference type="RefSeq" id="WP_076376118.1">
    <property type="nucleotide sequence ID" value="NZ_AP017422.1"/>
</dbReference>
<feature type="transmembrane region" description="Helical" evidence="1">
    <location>
        <begin position="57"/>
        <end position="79"/>
    </location>
</feature>
<evidence type="ECO:0000313" key="4">
    <source>
        <dbReference type="Proteomes" id="UP000186917"/>
    </source>
</evidence>
<protein>
    <submittedName>
        <fullName evidence="3">N-terminal double-transmembrane domain-containing protein</fullName>
    </submittedName>
</protein>
<dbReference type="OrthoDB" id="890881at2"/>
<dbReference type="AlphaFoldDB" id="A0A173MPD5"/>
<dbReference type="KEGG" id="fln:FLA_5551"/>